<sequence>MAIIRSGQGARAATAAAVCGARLGVRASRRDVVAGARRLFTARCVGRCSFARDRAYRASVRPVRCRRRRRARRRLRRCREPPSRSVVGHGAVVTRSIRTVYAMNKFCEPGPCVDRVRESHGRGVSGRVSADAVRLRLLVLVLLCMRQVLCCNLFVLRLLGLDGAITRQENQTHACSCSLANTEVKR</sequence>
<name>A0A4C1WGC3_EUMVA</name>
<keyword evidence="2" id="KW-1185">Reference proteome</keyword>
<evidence type="ECO:0000313" key="2">
    <source>
        <dbReference type="Proteomes" id="UP000299102"/>
    </source>
</evidence>
<evidence type="ECO:0000313" key="1">
    <source>
        <dbReference type="EMBL" id="GBP49175.1"/>
    </source>
</evidence>
<proteinExistence type="predicted"/>
<comment type="caution">
    <text evidence="1">The sequence shown here is derived from an EMBL/GenBank/DDBJ whole genome shotgun (WGS) entry which is preliminary data.</text>
</comment>
<protein>
    <submittedName>
        <fullName evidence="1">Uncharacterized protein</fullName>
    </submittedName>
</protein>
<dbReference type="EMBL" id="BGZK01000539">
    <property type="protein sequence ID" value="GBP49175.1"/>
    <property type="molecule type" value="Genomic_DNA"/>
</dbReference>
<accession>A0A4C1WGC3</accession>
<gene>
    <name evidence="1" type="ORF">EVAR_46193_1</name>
</gene>
<dbReference type="AlphaFoldDB" id="A0A4C1WGC3"/>
<organism evidence="1 2">
    <name type="scientific">Eumeta variegata</name>
    <name type="common">Bagworm moth</name>
    <name type="synonym">Eumeta japonica</name>
    <dbReference type="NCBI Taxonomy" id="151549"/>
    <lineage>
        <taxon>Eukaryota</taxon>
        <taxon>Metazoa</taxon>
        <taxon>Ecdysozoa</taxon>
        <taxon>Arthropoda</taxon>
        <taxon>Hexapoda</taxon>
        <taxon>Insecta</taxon>
        <taxon>Pterygota</taxon>
        <taxon>Neoptera</taxon>
        <taxon>Endopterygota</taxon>
        <taxon>Lepidoptera</taxon>
        <taxon>Glossata</taxon>
        <taxon>Ditrysia</taxon>
        <taxon>Tineoidea</taxon>
        <taxon>Psychidae</taxon>
        <taxon>Oiketicinae</taxon>
        <taxon>Eumeta</taxon>
    </lineage>
</organism>
<dbReference type="Proteomes" id="UP000299102">
    <property type="component" value="Unassembled WGS sequence"/>
</dbReference>
<reference evidence="1 2" key="1">
    <citation type="journal article" date="2019" name="Commun. Biol.">
        <title>The bagworm genome reveals a unique fibroin gene that provides high tensile strength.</title>
        <authorList>
            <person name="Kono N."/>
            <person name="Nakamura H."/>
            <person name="Ohtoshi R."/>
            <person name="Tomita M."/>
            <person name="Numata K."/>
            <person name="Arakawa K."/>
        </authorList>
    </citation>
    <scope>NUCLEOTIDE SEQUENCE [LARGE SCALE GENOMIC DNA]</scope>
</reference>